<dbReference type="AlphaFoldDB" id="A0A482Y8Y4"/>
<dbReference type="Proteomes" id="UP000291097">
    <property type="component" value="Unassembled WGS sequence"/>
</dbReference>
<dbReference type="Pfam" id="PF26467">
    <property type="entry name" value="DUF8143"/>
    <property type="match status" value="1"/>
</dbReference>
<dbReference type="RefSeq" id="WP_130499067.1">
    <property type="nucleotide sequence ID" value="NZ_SHMP01000003.1"/>
</dbReference>
<feature type="compositionally biased region" description="Basic and acidic residues" evidence="1">
    <location>
        <begin position="34"/>
        <end position="46"/>
    </location>
</feature>
<evidence type="ECO:0000313" key="2">
    <source>
        <dbReference type="EMBL" id="RZV11683.1"/>
    </source>
</evidence>
<protein>
    <submittedName>
        <fullName evidence="2">Uncharacterized protein</fullName>
    </submittedName>
</protein>
<evidence type="ECO:0000256" key="1">
    <source>
        <dbReference type="SAM" id="MobiDB-lite"/>
    </source>
</evidence>
<dbReference type="EMBL" id="SHMP01000003">
    <property type="protein sequence ID" value="RZV11683.1"/>
    <property type="molecule type" value="Genomic_DNA"/>
</dbReference>
<evidence type="ECO:0000313" key="3">
    <source>
        <dbReference type="Proteomes" id="UP000291097"/>
    </source>
</evidence>
<organism evidence="2 3">
    <name type="scientific">Natrinema hispanicum</name>
    <dbReference type="NCBI Taxonomy" id="392421"/>
    <lineage>
        <taxon>Archaea</taxon>
        <taxon>Methanobacteriati</taxon>
        <taxon>Methanobacteriota</taxon>
        <taxon>Stenosarchaea group</taxon>
        <taxon>Halobacteria</taxon>
        <taxon>Halobacteriales</taxon>
        <taxon>Natrialbaceae</taxon>
        <taxon>Natrinema</taxon>
    </lineage>
</organism>
<feature type="region of interest" description="Disordered" evidence="1">
    <location>
        <begin position="34"/>
        <end position="68"/>
    </location>
</feature>
<name>A0A482Y8Y4_9EURY</name>
<gene>
    <name evidence="2" type="ORF">BDK88_0564</name>
</gene>
<dbReference type="InterPro" id="IPR058456">
    <property type="entry name" value="DUF8143"/>
</dbReference>
<reference evidence="2 3" key="1">
    <citation type="submission" date="2019-02" db="EMBL/GenBank/DDBJ databases">
        <title>Genomic Encyclopedia of Archaeal and Bacterial Type Strains, Phase II (KMG-II): from individual species to whole genera.</title>
        <authorList>
            <person name="Goeker M."/>
        </authorList>
    </citation>
    <scope>NUCLEOTIDE SEQUENCE [LARGE SCALE GENOMIC DNA]</scope>
    <source>
        <strain evidence="2 3">DSM 18328</strain>
    </source>
</reference>
<accession>A0A482Y8Y4</accession>
<proteinExistence type="predicted"/>
<sequence length="68" mass="7671">MSVALVLVVVMALVVPFLLWVLIDQETSNPTVVDRTEAERIAKDRGGQQSSTDRTADDDDERDEYRSF</sequence>
<comment type="caution">
    <text evidence="2">The sequence shown here is derived from an EMBL/GenBank/DDBJ whole genome shotgun (WGS) entry which is preliminary data.</text>
</comment>